<sequence length="650" mass="70534">MTKRALITGITGQDGLYLSELLIEKGYDVYGLIRGQNNPKLDLVRETVPDVKLLTGDLTDVASLVRVFGDAQPDEVYNLGAISFVAYSWENASLTTDVTGKGVLNVLEATRLYAGSDVDKVRFYQASSSEMFGKVQQVPQSESTLLWPRSPYGVAKVFGHYMTINYRESYGMHASSGILFNHESPRRGPEFVTRKVSLAVARIKLGLQDKLTLGNLDAKRDWGFAGDYVRAMWAMLQQPVADDYVVATGETHTIKELLDVAFAAAGIEDWQPFVYQDPAFFRPAEVDLLIGDASKARDVLGWTPEVSFEQLVTMMVESDLKALSASRGSVPAALVTGATGQDGSYLVEALLAAGWSVTALVHSQLESPNPLPGGVGTALGNLADADRLREVVLETAPDTIFNLGGLSSVAASWARPLDAARITGLSVAALLDAAWELQEQSGAPVRFLQASSAEIFGRAERAPQDESTPLAPVSPYGAAKAWAHTLVQVYRGRGLFAANAILYNHESTRRPLDFVTRKITHGVAEIATGSSDRLMLGNLEARRDWGWAPDYVDGMMRIAAAPEPDDFVLATGQAHSVAEFVAAAFAAVGIENWSDRVGIDERFNRPADATEQLGDASKAERVLGWRPKVPFQEIVARMTQHDVRLLTRGS</sequence>
<dbReference type="InterPro" id="IPR036291">
    <property type="entry name" value="NAD(P)-bd_dom_sf"/>
</dbReference>
<dbReference type="SUPFAM" id="SSF51735">
    <property type="entry name" value="NAD(P)-binding Rossmann-fold domains"/>
    <property type="match status" value="2"/>
</dbReference>
<comment type="similarity">
    <text evidence="2 5">Belongs to the NAD(P)-dependent epimerase/dehydratase family. GDP-mannose 4,6-dehydratase subfamily.</text>
</comment>
<evidence type="ECO:0000256" key="4">
    <source>
        <dbReference type="ARBA" id="ARBA00023239"/>
    </source>
</evidence>
<evidence type="ECO:0000313" key="7">
    <source>
        <dbReference type="EMBL" id="BDZ45956.1"/>
    </source>
</evidence>
<dbReference type="InterPro" id="IPR006368">
    <property type="entry name" value="GDP_Man_deHydtase"/>
</dbReference>
<keyword evidence="8" id="KW-1185">Reference proteome</keyword>
<dbReference type="CDD" id="cd05260">
    <property type="entry name" value="GDP_MD_SDR_e"/>
    <property type="match status" value="2"/>
</dbReference>
<organism evidence="7 8">
    <name type="scientific">Naasia aerilata</name>
    <dbReference type="NCBI Taxonomy" id="1162966"/>
    <lineage>
        <taxon>Bacteria</taxon>
        <taxon>Bacillati</taxon>
        <taxon>Actinomycetota</taxon>
        <taxon>Actinomycetes</taxon>
        <taxon>Micrococcales</taxon>
        <taxon>Microbacteriaceae</taxon>
        <taxon>Naasia</taxon>
    </lineage>
</organism>
<name>A0ABN6XM27_9MICO</name>
<dbReference type="EMBL" id="AP027731">
    <property type="protein sequence ID" value="BDZ45956.1"/>
    <property type="molecule type" value="Genomic_DNA"/>
</dbReference>
<protein>
    <recommendedName>
        <fullName evidence="3 5">GDP-mannose 4,6-dehydratase</fullName>
        <ecNumber evidence="3 5">4.2.1.47</ecNumber>
    </recommendedName>
    <alternativeName>
        <fullName evidence="5">GDP-D-mannose dehydratase</fullName>
    </alternativeName>
</protein>
<accession>A0ABN6XM27</accession>
<evidence type="ECO:0000313" key="8">
    <source>
        <dbReference type="Proteomes" id="UP001321498"/>
    </source>
</evidence>
<evidence type="ECO:0000256" key="5">
    <source>
        <dbReference type="HAMAP-Rule" id="MF_00955"/>
    </source>
</evidence>
<proteinExistence type="inferred from homology"/>
<dbReference type="HAMAP" id="MF_00955">
    <property type="entry name" value="GDP_Man_dehydratase"/>
    <property type="match status" value="1"/>
</dbReference>
<evidence type="ECO:0000256" key="1">
    <source>
        <dbReference type="ARBA" id="ARBA00001937"/>
    </source>
</evidence>
<reference evidence="8" key="1">
    <citation type="journal article" date="2019" name="Int. J. Syst. Evol. Microbiol.">
        <title>The Global Catalogue of Microorganisms (GCM) 10K type strain sequencing project: providing services to taxonomists for standard genome sequencing and annotation.</title>
        <authorList>
            <consortium name="The Broad Institute Genomics Platform"/>
            <consortium name="The Broad Institute Genome Sequencing Center for Infectious Disease"/>
            <person name="Wu L."/>
            <person name="Ma J."/>
        </authorList>
    </citation>
    <scope>NUCLEOTIDE SEQUENCE [LARGE SCALE GENOMIC DNA]</scope>
    <source>
        <strain evidence="8">NBRC 108725</strain>
    </source>
</reference>
<dbReference type="EC" id="4.2.1.47" evidence="3 5"/>
<keyword evidence="5" id="KW-0521">NADP</keyword>
<evidence type="ECO:0000256" key="3">
    <source>
        <dbReference type="ARBA" id="ARBA00011989"/>
    </source>
</evidence>
<dbReference type="PANTHER" id="PTHR43715">
    <property type="entry name" value="GDP-MANNOSE 4,6-DEHYDRATASE"/>
    <property type="match status" value="1"/>
</dbReference>
<dbReference type="PANTHER" id="PTHR43715:SF1">
    <property type="entry name" value="GDP-MANNOSE 4,6 DEHYDRATASE"/>
    <property type="match status" value="1"/>
</dbReference>
<dbReference type="InterPro" id="IPR016040">
    <property type="entry name" value="NAD(P)-bd_dom"/>
</dbReference>
<evidence type="ECO:0000259" key="6">
    <source>
        <dbReference type="Pfam" id="PF16363"/>
    </source>
</evidence>
<dbReference type="Gene3D" id="3.40.50.720">
    <property type="entry name" value="NAD(P)-binding Rossmann-like Domain"/>
    <property type="match status" value="2"/>
</dbReference>
<comment type="caution">
    <text evidence="5">Lacks conserved residue(s) required for the propagation of feature annotation.</text>
</comment>
<evidence type="ECO:0000256" key="2">
    <source>
        <dbReference type="ARBA" id="ARBA00009263"/>
    </source>
</evidence>
<feature type="domain" description="NAD(P)-binding" evidence="6">
    <location>
        <begin position="6"/>
        <end position="315"/>
    </location>
</feature>
<feature type="domain" description="NAD(P)-binding" evidence="6">
    <location>
        <begin position="334"/>
        <end position="638"/>
    </location>
</feature>
<keyword evidence="4 5" id="KW-0456">Lyase</keyword>
<comment type="function">
    <text evidence="5">Catalyzes the conversion of GDP-D-mannose to GDP-4-dehydro-6-deoxy-D-mannose.</text>
</comment>
<comment type="cofactor">
    <cofactor evidence="1 5">
        <name>NADP(+)</name>
        <dbReference type="ChEBI" id="CHEBI:58349"/>
    </cofactor>
</comment>
<gene>
    <name evidence="5" type="primary">gmd</name>
    <name evidence="7" type="ORF">GCM10025866_18650</name>
</gene>
<dbReference type="Pfam" id="PF16363">
    <property type="entry name" value="GDP_Man_Dehyd"/>
    <property type="match status" value="2"/>
</dbReference>
<dbReference type="Proteomes" id="UP001321498">
    <property type="component" value="Chromosome"/>
</dbReference>
<comment type="catalytic activity">
    <reaction evidence="5">
        <text>GDP-alpha-D-mannose = GDP-4-dehydro-alpha-D-rhamnose + H2O</text>
        <dbReference type="Rhea" id="RHEA:23820"/>
        <dbReference type="ChEBI" id="CHEBI:15377"/>
        <dbReference type="ChEBI" id="CHEBI:57527"/>
        <dbReference type="ChEBI" id="CHEBI:57964"/>
        <dbReference type="EC" id="4.2.1.47"/>
    </reaction>
</comment>
<dbReference type="Gene3D" id="3.90.25.10">
    <property type="entry name" value="UDP-galactose 4-epimerase, domain 1"/>
    <property type="match status" value="2"/>
</dbReference>